<evidence type="ECO:0000313" key="4">
    <source>
        <dbReference type="Proteomes" id="UP000073601"/>
    </source>
</evidence>
<name>A0A128F2K5_9GAMM</name>
<accession>A0A128F2K5</accession>
<feature type="chain" id="PRO_5007281916" evidence="1">
    <location>
        <begin position="24"/>
        <end position="116"/>
    </location>
</feature>
<dbReference type="PANTHER" id="PTHR43031:SF1">
    <property type="entry name" value="PYRIDINE NUCLEOTIDE-DISULPHIDE OXIDOREDUCTASE"/>
    <property type="match status" value="1"/>
</dbReference>
<dbReference type="RefSeq" id="WP_062707224.1">
    <property type="nucleotide sequence ID" value="NZ_CAWRCI010000010.1"/>
</dbReference>
<dbReference type="PANTHER" id="PTHR43031">
    <property type="entry name" value="FAD-DEPENDENT OXIDOREDUCTASE"/>
    <property type="match status" value="1"/>
</dbReference>
<dbReference type="CDD" id="cd00158">
    <property type="entry name" value="RHOD"/>
    <property type="match status" value="1"/>
</dbReference>
<evidence type="ECO:0000259" key="2">
    <source>
        <dbReference type="PROSITE" id="PS50206"/>
    </source>
</evidence>
<dbReference type="FunFam" id="3.40.250.10:FF:000049">
    <property type="entry name" value="Phage shock protein E"/>
    <property type="match status" value="1"/>
</dbReference>
<keyword evidence="3" id="KW-0808">Transferase</keyword>
<reference evidence="4" key="1">
    <citation type="submission" date="2016-02" db="EMBL/GenBank/DDBJ databases">
        <authorList>
            <person name="Rodrigo-Torres Lidia"/>
            <person name="Arahal R.David."/>
        </authorList>
    </citation>
    <scope>NUCLEOTIDE SEQUENCE [LARGE SCALE GENOMIC DNA]</scope>
    <source>
        <strain evidence="4">CECT 8713</strain>
    </source>
</reference>
<dbReference type="Proteomes" id="UP000073601">
    <property type="component" value="Unassembled WGS sequence"/>
</dbReference>
<dbReference type="SUPFAM" id="SSF52821">
    <property type="entry name" value="Rhodanese/Cell cycle control phosphatase"/>
    <property type="match status" value="1"/>
</dbReference>
<dbReference type="GO" id="GO:0004792">
    <property type="term" value="F:thiosulfate-cyanide sulfurtransferase activity"/>
    <property type="evidence" value="ECO:0007669"/>
    <property type="project" value="UniProtKB-EC"/>
</dbReference>
<keyword evidence="1" id="KW-0732">Signal</keyword>
<dbReference type="Pfam" id="PF00581">
    <property type="entry name" value="Rhodanese"/>
    <property type="match status" value="1"/>
</dbReference>
<keyword evidence="4" id="KW-1185">Reference proteome</keyword>
<feature type="signal peptide" evidence="1">
    <location>
        <begin position="1"/>
        <end position="23"/>
    </location>
</feature>
<dbReference type="InterPro" id="IPR050229">
    <property type="entry name" value="GlpE_sulfurtransferase"/>
</dbReference>
<dbReference type="EC" id="2.8.1.1" evidence="3"/>
<dbReference type="PROSITE" id="PS50206">
    <property type="entry name" value="RHODANESE_3"/>
    <property type="match status" value="1"/>
</dbReference>
<feature type="domain" description="Rhodanese" evidence="2">
    <location>
        <begin position="34"/>
        <end position="116"/>
    </location>
</feature>
<sequence length="116" mass="12706">MNRTIALTLTLCSALLVVPVALATERAEYGWEMIEQGAMVVDVRTPGEFDDGHLSGALNYPVTELDKHIQSLDKDTPLVLYCRSGVRSGAAYQYLLSKGFTNLHNAGGFEEMKNAK</sequence>
<dbReference type="InterPro" id="IPR036873">
    <property type="entry name" value="Rhodanese-like_dom_sf"/>
</dbReference>
<dbReference type="Gene3D" id="3.40.250.10">
    <property type="entry name" value="Rhodanese-like domain"/>
    <property type="match status" value="1"/>
</dbReference>
<dbReference type="OrthoDB" id="9814704at2"/>
<evidence type="ECO:0000256" key="1">
    <source>
        <dbReference type="SAM" id="SignalP"/>
    </source>
</evidence>
<dbReference type="SMART" id="SM00450">
    <property type="entry name" value="RHOD"/>
    <property type="match status" value="1"/>
</dbReference>
<gene>
    <name evidence="3" type="primary">pspE</name>
    <name evidence="3" type="ORF">GMA8713_01442</name>
</gene>
<dbReference type="EMBL" id="FIZY01000010">
    <property type="protein sequence ID" value="CZF80511.1"/>
    <property type="molecule type" value="Genomic_DNA"/>
</dbReference>
<dbReference type="InterPro" id="IPR001763">
    <property type="entry name" value="Rhodanese-like_dom"/>
</dbReference>
<evidence type="ECO:0000313" key="3">
    <source>
        <dbReference type="EMBL" id="CZF80511.1"/>
    </source>
</evidence>
<organism evidence="3 4">
    <name type="scientific">Grimontia marina</name>
    <dbReference type="NCBI Taxonomy" id="646534"/>
    <lineage>
        <taxon>Bacteria</taxon>
        <taxon>Pseudomonadati</taxon>
        <taxon>Pseudomonadota</taxon>
        <taxon>Gammaproteobacteria</taxon>
        <taxon>Vibrionales</taxon>
        <taxon>Vibrionaceae</taxon>
        <taxon>Grimontia</taxon>
    </lineage>
</organism>
<proteinExistence type="predicted"/>
<dbReference type="AlphaFoldDB" id="A0A128F2K5"/>
<protein>
    <submittedName>
        <fullName evidence="3">Thiosulfate sulfurtransferase PspE</fullName>
        <ecNumber evidence="3">2.8.1.1</ecNumber>
    </submittedName>
</protein>